<reference evidence="3" key="1">
    <citation type="submission" date="2016-10" db="EMBL/GenBank/DDBJ databases">
        <authorList>
            <person name="Varghese N."/>
            <person name="Submissions S."/>
        </authorList>
    </citation>
    <scope>NUCLEOTIDE SEQUENCE [LARGE SCALE GENOMIC DNA]</scope>
    <source>
        <strain evidence="3">IBRC-M 10043</strain>
    </source>
</reference>
<dbReference type="EMBL" id="FOCX01000009">
    <property type="protein sequence ID" value="SEO18333.1"/>
    <property type="molecule type" value="Genomic_DNA"/>
</dbReference>
<dbReference type="OrthoDB" id="56523at2157"/>
<evidence type="ECO:0000313" key="2">
    <source>
        <dbReference type="EMBL" id="SEO18333.1"/>
    </source>
</evidence>
<sequence>MTNNQQQRQVSKRVFASELNESFLVEKRGDGDYDPRLQTLVSGKYAGRVVVVGTLTDVQEINDDGYLQAKVHTGDDSLYAYAGQYQEEAQSALQDLDAPAYVAMVGKPSAYELDNGGMNVSIKPETVQEVSKAEREQWVLEAANASLDRLEAFDPHDGEAGEEAMATYEDIEQLHEQIRNGVEQAVESVFGEAETEEASVEDSADEEQDEIAEMDINELRMYVSKETEYKASGDYHELEQKARGTFNDSGQAAEA</sequence>
<evidence type="ECO:0000313" key="3">
    <source>
        <dbReference type="Proteomes" id="UP000198775"/>
    </source>
</evidence>
<evidence type="ECO:0000256" key="1">
    <source>
        <dbReference type="SAM" id="MobiDB-lite"/>
    </source>
</evidence>
<protein>
    <submittedName>
        <fullName evidence="2">Uncharacterized protein</fullName>
    </submittedName>
</protein>
<dbReference type="RefSeq" id="WP_092660018.1">
    <property type="nucleotide sequence ID" value="NZ_FOCX01000009.1"/>
</dbReference>
<feature type="compositionally biased region" description="Polar residues" evidence="1">
    <location>
        <begin position="246"/>
        <end position="255"/>
    </location>
</feature>
<dbReference type="Proteomes" id="UP000198775">
    <property type="component" value="Unassembled WGS sequence"/>
</dbReference>
<feature type="region of interest" description="Disordered" evidence="1">
    <location>
        <begin position="234"/>
        <end position="255"/>
    </location>
</feature>
<gene>
    <name evidence="2" type="ORF">SAMN05216388_100946</name>
</gene>
<organism evidence="2 3">
    <name type="scientific">Halorientalis persicus</name>
    <dbReference type="NCBI Taxonomy" id="1367881"/>
    <lineage>
        <taxon>Archaea</taxon>
        <taxon>Methanobacteriati</taxon>
        <taxon>Methanobacteriota</taxon>
        <taxon>Stenosarchaea group</taxon>
        <taxon>Halobacteria</taxon>
        <taxon>Halobacteriales</taxon>
        <taxon>Haloarculaceae</taxon>
        <taxon>Halorientalis</taxon>
    </lineage>
</organism>
<name>A0A1H8MM12_9EURY</name>
<accession>A0A1H8MM12</accession>
<proteinExistence type="predicted"/>
<dbReference type="AlphaFoldDB" id="A0A1H8MM12"/>
<keyword evidence="3" id="KW-1185">Reference proteome</keyword>